<dbReference type="EnsemblPlants" id="Pp3c9_17270V3.1">
    <property type="protein sequence ID" value="Pp3c9_17270V3.1"/>
    <property type="gene ID" value="Pp3c9_17270"/>
</dbReference>
<evidence type="ECO:0000256" key="1">
    <source>
        <dbReference type="SAM" id="MobiDB-lite"/>
    </source>
</evidence>
<gene>
    <name evidence="2" type="ORF">PHYPA_012811</name>
</gene>
<evidence type="ECO:0000313" key="4">
    <source>
        <dbReference type="Proteomes" id="UP000006727"/>
    </source>
</evidence>
<reference evidence="2 4" key="2">
    <citation type="journal article" date="2018" name="Plant J.">
        <title>The Physcomitrella patens chromosome-scale assembly reveals moss genome structure and evolution.</title>
        <authorList>
            <person name="Lang D."/>
            <person name="Ullrich K.K."/>
            <person name="Murat F."/>
            <person name="Fuchs J."/>
            <person name="Jenkins J."/>
            <person name="Haas F.B."/>
            <person name="Piednoel M."/>
            <person name="Gundlach H."/>
            <person name="Van Bel M."/>
            <person name="Meyberg R."/>
            <person name="Vives C."/>
            <person name="Morata J."/>
            <person name="Symeonidi A."/>
            <person name="Hiss M."/>
            <person name="Muchero W."/>
            <person name="Kamisugi Y."/>
            <person name="Saleh O."/>
            <person name="Blanc G."/>
            <person name="Decker E.L."/>
            <person name="van Gessel N."/>
            <person name="Grimwood J."/>
            <person name="Hayes R.D."/>
            <person name="Graham S.W."/>
            <person name="Gunter L.E."/>
            <person name="McDaniel S.F."/>
            <person name="Hoernstein S.N.W."/>
            <person name="Larsson A."/>
            <person name="Li F.W."/>
            <person name="Perroud P.F."/>
            <person name="Phillips J."/>
            <person name="Ranjan P."/>
            <person name="Rokshar D.S."/>
            <person name="Rothfels C.J."/>
            <person name="Schneider L."/>
            <person name="Shu S."/>
            <person name="Stevenson D.W."/>
            <person name="Thummler F."/>
            <person name="Tillich M."/>
            <person name="Villarreal Aguilar J.C."/>
            <person name="Widiez T."/>
            <person name="Wong G.K."/>
            <person name="Wymore A."/>
            <person name="Zhang Y."/>
            <person name="Zimmer A.D."/>
            <person name="Quatrano R.S."/>
            <person name="Mayer K.F.X."/>
            <person name="Goodstein D."/>
            <person name="Casacuberta J.M."/>
            <person name="Vandepoele K."/>
            <person name="Reski R."/>
            <person name="Cuming A.C."/>
            <person name="Tuskan G.A."/>
            <person name="Maumus F."/>
            <person name="Salse J."/>
            <person name="Schmutz J."/>
            <person name="Rensing S.A."/>
        </authorList>
    </citation>
    <scope>NUCLEOTIDE SEQUENCE [LARGE SCALE GENOMIC DNA]</scope>
    <source>
        <strain evidence="3 4">cv. Gransden 2004</strain>
    </source>
</reference>
<proteinExistence type="predicted"/>
<dbReference type="Gramene" id="Pp3c9_17270V3.1">
    <property type="protein sequence ID" value="Pp3c9_17270V3.1"/>
    <property type="gene ID" value="Pp3c9_17270"/>
</dbReference>
<protein>
    <submittedName>
        <fullName evidence="2 3">Uncharacterized protein</fullName>
    </submittedName>
</protein>
<evidence type="ECO:0000313" key="3">
    <source>
        <dbReference type="EnsemblPlants" id="Pp3c9_17270V3.1"/>
    </source>
</evidence>
<evidence type="ECO:0000313" key="2">
    <source>
        <dbReference type="EMBL" id="PNR48335.1"/>
    </source>
</evidence>
<feature type="region of interest" description="Disordered" evidence="1">
    <location>
        <begin position="1"/>
        <end position="33"/>
    </location>
</feature>
<accession>A0A2K1K3H2</accession>
<feature type="compositionally biased region" description="Basic residues" evidence="1">
    <location>
        <begin position="1"/>
        <end position="14"/>
    </location>
</feature>
<dbReference type="InParanoid" id="A0A2K1K3H2"/>
<name>A0A2K1K3H2_PHYPA</name>
<sequence>MISHHEQHRAKRNRHFVEVVGGSTPQAGAHDCG</sequence>
<organism evidence="2">
    <name type="scientific">Physcomitrium patens</name>
    <name type="common">Spreading-leaved earth moss</name>
    <name type="synonym">Physcomitrella patens</name>
    <dbReference type="NCBI Taxonomy" id="3218"/>
    <lineage>
        <taxon>Eukaryota</taxon>
        <taxon>Viridiplantae</taxon>
        <taxon>Streptophyta</taxon>
        <taxon>Embryophyta</taxon>
        <taxon>Bryophyta</taxon>
        <taxon>Bryophytina</taxon>
        <taxon>Bryopsida</taxon>
        <taxon>Funariidae</taxon>
        <taxon>Funariales</taxon>
        <taxon>Funariaceae</taxon>
        <taxon>Physcomitrium</taxon>
    </lineage>
</organism>
<reference evidence="3" key="3">
    <citation type="submission" date="2020-12" db="UniProtKB">
        <authorList>
            <consortium name="EnsemblPlants"/>
        </authorList>
    </citation>
    <scope>IDENTIFICATION</scope>
</reference>
<dbReference type="Proteomes" id="UP000006727">
    <property type="component" value="Chromosome 9"/>
</dbReference>
<keyword evidence="4" id="KW-1185">Reference proteome</keyword>
<dbReference type="EMBL" id="ABEU02000009">
    <property type="protein sequence ID" value="PNR48335.1"/>
    <property type="molecule type" value="Genomic_DNA"/>
</dbReference>
<dbReference type="AlphaFoldDB" id="A0A2K1K3H2"/>
<reference evidence="2 4" key="1">
    <citation type="journal article" date="2008" name="Science">
        <title>The Physcomitrella genome reveals evolutionary insights into the conquest of land by plants.</title>
        <authorList>
            <person name="Rensing S."/>
            <person name="Lang D."/>
            <person name="Zimmer A."/>
            <person name="Terry A."/>
            <person name="Salamov A."/>
            <person name="Shapiro H."/>
            <person name="Nishiyama T."/>
            <person name="Perroud P.-F."/>
            <person name="Lindquist E."/>
            <person name="Kamisugi Y."/>
            <person name="Tanahashi T."/>
            <person name="Sakakibara K."/>
            <person name="Fujita T."/>
            <person name="Oishi K."/>
            <person name="Shin-I T."/>
            <person name="Kuroki Y."/>
            <person name="Toyoda A."/>
            <person name="Suzuki Y."/>
            <person name="Hashimoto A."/>
            <person name="Yamaguchi K."/>
            <person name="Sugano A."/>
            <person name="Kohara Y."/>
            <person name="Fujiyama A."/>
            <person name="Anterola A."/>
            <person name="Aoki S."/>
            <person name="Ashton N."/>
            <person name="Barbazuk W.B."/>
            <person name="Barker E."/>
            <person name="Bennetzen J."/>
            <person name="Bezanilla M."/>
            <person name="Blankenship R."/>
            <person name="Cho S.H."/>
            <person name="Dutcher S."/>
            <person name="Estelle M."/>
            <person name="Fawcett J.A."/>
            <person name="Gundlach H."/>
            <person name="Hanada K."/>
            <person name="Heyl A."/>
            <person name="Hicks K.A."/>
            <person name="Hugh J."/>
            <person name="Lohr M."/>
            <person name="Mayer K."/>
            <person name="Melkozernov A."/>
            <person name="Murata T."/>
            <person name="Nelson D."/>
            <person name="Pils B."/>
            <person name="Prigge M."/>
            <person name="Reiss B."/>
            <person name="Renner T."/>
            <person name="Rombauts S."/>
            <person name="Rushton P."/>
            <person name="Sanderfoot A."/>
            <person name="Schween G."/>
            <person name="Shiu S.-H."/>
            <person name="Stueber K."/>
            <person name="Theodoulou F.L."/>
            <person name="Tu H."/>
            <person name="Van de Peer Y."/>
            <person name="Verrier P.J."/>
            <person name="Waters E."/>
            <person name="Wood A."/>
            <person name="Yang L."/>
            <person name="Cove D."/>
            <person name="Cuming A."/>
            <person name="Hasebe M."/>
            <person name="Lucas S."/>
            <person name="Mishler D.B."/>
            <person name="Reski R."/>
            <person name="Grigoriev I."/>
            <person name="Quatrano R.S."/>
            <person name="Boore J.L."/>
        </authorList>
    </citation>
    <scope>NUCLEOTIDE SEQUENCE [LARGE SCALE GENOMIC DNA]</scope>
    <source>
        <strain evidence="3 4">cv. Gransden 2004</strain>
    </source>
</reference>